<evidence type="ECO:0000256" key="1">
    <source>
        <dbReference type="SAM" id="SignalP"/>
    </source>
</evidence>
<sequence>MKKLLLSCCLVVGMTSMSTAQSLLIAIEAENGRLGSDWNSLTDLGLGYISPKTDKIESYFPGNETKVATYSIKFPKAGEYELYLKVKVGSGGANDDSFFSGKGFGNKDVRKSDDWAMVNGFFISGYHADQSTAVVEAAGAGKTDTWKWVSMSKFSNKATNYIVPEGQLTQTFQIAGREDGLDIDKFVFASKGTLVTVEQLNNAK</sequence>
<reference evidence="2" key="1">
    <citation type="submission" date="2023-03" db="EMBL/GenBank/DDBJ databases">
        <title>Andean soil-derived lignocellulolytic bacterial consortium as a source of novel taxa and putative plastic-active enzymes.</title>
        <authorList>
            <person name="Diaz-Garcia L."/>
            <person name="Chuvochina M."/>
            <person name="Feuerriegel G."/>
            <person name="Bunk B."/>
            <person name="Sproer C."/>
            <person name="Streit W.R."/>
            <person name="Rodriguez L.M."/>
            <person name="Overmann J."/>
            <person name="Jimenez D.J."/>
        </authorList>
    </citation>
    <scope>NUCLEOTIDE SEQUENCE</scope>
    <source>
        <strain evidence="2">MAG 3858</strain>
    </source>
</reference>
<name>A0AAJ6B5R6_9SPHI</name>
<evidence type="ECO:0000313" key="2">
    <source>
        <dbReference type="EMBL" id="WEK17776.1"/>
    </source>
</evidence>
<feature type="signal peptide" evidence="1">
    <location>
        <begin position="1"/>
        <end position="20"/>
    </location>
</feature>
<gene>
    <name evidence="2" type="ORF">P0Y49_13310</name>
</gene>
<protein>
    <submittedName>
        <fullName evidence="2">Uncharacterized protein</fullName>
    </submittedName>
</protein>
<feature type="chain" id="PRO_5042616582" evidence="1">
    <location>
        <begin position="21"/>
        <end position="204"/>
    </location>
</feature>
<dbReference type="AlphaFoldDB" id="A0AAJ6B5R6"/>
<organism evidence="2 3">
    <name type="scientific">Candidatus Pedobacter colombiensis</name>
    <dbReference type="NCBI Taxonomy" id="3121371"/>
    <lineage>
        <taxon>Bacteria</taxon>
        <taxon>Pseudomonadati</taxon>
        <taxon>Bacteroidota</taxon>
        <taxon>Sphingobacteriia</taxon>
        <taxon>Sphingobacteriales</taxon>
        <taxon>Sphingobacteriaceae</taxon>
        <taxon>Pedobacter</taxon>
    </lineage>
</organism>
<keyword evidence="1" id="KW-0732">Signal</keyword>
<proteinExistence type="predicted"/>
<dbReference type="EMBL" id="CP119313">
    <property type="protein sequence ID" value="WEK17776.1"/>
    <property type="molecule type" value="Genomic_DNA"/>
</dbReference>
<dbReference type="Proteomes" id="UP001214530">
    <property type="component" value="Chromosome"/>
</dbReference>
<accession>A0AAJ6B5R6</accession>
<evidence type="ECO:0000313" key="3">
    <source>
        <dbReference type="Proteomes" id="UP001214530"/>
    </source>
</evidence>
<dbReference type="Gene3D" id="2.60.120.260">
    <property type="entry name" value="Galactose-binding domain-like"/>
    <property type="match status" value="1"/>
</dbReference>